<dbReference type="PaxDb" id="2903-EOD29532"/>
<dbReference type="HOGENOM" id="CLU_1398704_0_0_1"/>
<dbReference type="RefSeq" id="XP_005781961.1">
    <property type="nucleotide sequence ID" value="XM_005781904.1"/>
</dbReference>
<dbReference type="PROSITE" id="PS50070">
    <property type="entry name" value="KRINGLE_2"/>
    <property type="match status" value="1"/>
</dbReference>
<reference evidence="3" key="2">
    <citation type="submission" date="2024-10" db="UniProtKB">
        <authorList>
            <consortium name="EnsemblProtists"/>
        </authorList>
    </citation>
    <scope>IDENTIFICATION</scope>
</reference>
<keyword evidence="1" id="KW-1015">Disulfide bond</keyword>
<organism evidence="3 4">
    <name type="scientific">Emiliania huxleyi (strain CCMP1516)</name>
    <dbReference type="NCBI Taxonomy" id="280463"/>
    <lineage>
        <taxon>Eukaryota</taxon>
        <taxon>Haptista</taxon>
        <taxon>Haptophyta</taxon>
        <taxon>Prymnesiophyceae</taxon>
        <taxon>Isochrysidales</taxon>
        <taxon>Noelaerhabdaceae</taxon>
        <taxon>Emiliania</taxon>
    </lineage>
</organism>
<evidence type="ECO:0000313" key="3">
    <source>
        <dbReference type="EnsemblProtists" id="EOD29532"/>
    </source>
</evidence>
<reference evidence="4" key="1">
    <citation type="journal article" date="2013" name="Nature">
        <title>Pan genome of the phytoplankton Emiliania underpins its global distribution.</title>
        <authorList>
            <person name="Read B.A."/>
            <person name="Kegel J."/>
            <person name="Klute M.J."/>
            <person name="Kuo A."/>
            <person name="Lefebvre S.C."/>
            <person name="Maumus F."/>
            <person name="Mayer C."/>
            <person name="Miller J."/>
            <person name="Monier A."/>
            <person name="Salamov A."/>
            <person name="Young J."/>
            <person name="Aguilar M."/>
            <person name="Claverie J.M."/>
            <person name="Frickenhaus S."/>
            <person name="Gonzalez K."/>
            <person name="Herman E.K."/>
            <person name="Lin Y.C."/>
            <person name="Napier J."/>
            <person name="Ogata H."/>
            <person name="Sarno A.F."/>
            <person name="Shmutz J."/>
            <person name="Schroeder D."/>
            <person name="de Vargas C."/>
            <person name="Verret F."/>
            <person name="von Dassow P."/>
            <person name="Valentin K."/>
            <person name="Van de Peer Y."/>
            <person name="Wheeler G."/>
            <person name="Dacks J.B."/>
            <person name="Delwiche C.F."/>
            <person name="Dyhrman S.T."/>
            <person name="Glockner G."/>
            <person name="John U."/>
            <person name="Richards T."/>
            <person name="Worden A.Z."/>
            <person name="Zhang X."/>
            <person name="Grigoriev I.V."/>
            <person name="Allen A.E."/>
            <person name="Bidle K."/>
            <person name="Borodovsky M."/>
            <person name="Bowler C."/>
            <person name="Brownlee C."/>
            <person name="Cock J.M."/>
            <person name="Elias M."/>
            <person name="Gladyshev V.N."/>
            <person name="Groth M."/>
            <person name="Guda C."/>
            <person name="Hadaegh A."/>
            <person name="Iglesias-Rodriguez M.D."/>
            <person name="Jenkins J."/>
            <person name="Jones B.M."/>
            <person name="Lawson T."/>
            <person name="Leese F."/>
            <person name="Lindquist E."/>
            <person name="Lobanov A."/>
            <person name="Lomsadze A."/>
            <person name="Malik S.B."/>
            <person name="Marsh M.E."/>
            <person name="Mackinder L."/>
            <person name="Mock T."/>
            <person name="Mueller-Roeber B."/>
            <person name="Pagarete A."/>
            <person name="Parker M."/>
            <person name="Probert I."/>
            <person name="Quesneville H."/>
            <person name="Raines C."/>
            <person name="Rensing S.A."/>
            <person name="Riano-Pachon D.M."/>
            <person name="Richier S."/>
            <person name="Rokitta S."/>
            <person name="Shiraiwa Y."/>
            <person name="Soanes D.M."/>
            <person name="van der Giezen M."/>
            <person name="Wahlund T.M."/>
            <person name="Williams B."/>
            <person name="Wilson W."/>
            <person name="Wolfe G."/>
            <person name="Wurch L.L."/>
        </authorList>
    </citation>
    <scope>NUCLEOTIDE SEQUENCE</scope>
</reference>
<proteinExistence type="predicted"/>
<feature type="domain" description="Kringle" evidence="2">
    <location>
        <begin position="75"/>
        <end position="111"/>
    </location>
</feature>
<dbReference type="Proteomes" id="UP000013827">
    <property type="component" value="Unassembled WGS sequence"/>
</dbReference>
<evidence type="ECO:0000259" key="2">
    <source>
        <dbReference type="PROSITE" id="PS50070"/>
    </source>
</evidence>
<evidence type="ECO:0000313" key="4">
    <source>
        <dbReference type="Proteomes" id="UP000013827"/>
    </source>
</evidence>
<accession>A0A0D3K197</accession>
<name>A0A0D3K197_EMIH1</name>
<evidence type="ECO:0000256" key="1">
    <source>
        <dbReference type="ARBA" id="ARBA00023157"/>
    </source>
</evidence>
<dbReference type="EnsemblProtists" id="EOD29532">
    <property type="protein sequence ID" value="EOD29532"/>
    <property type="gene ID" value="EMIHUDRAFT_233912"/>
</dbReference>
<dbReference type="AlphaFoldDB" id="A0A0D3K197"/>
<dbReference type="InterPro" id="IPR000001">
    <property type="entry name" value="Kringle"/>
</dbReference>
<dbReference type="InterPro" id="IPR013806">
    <property type="entry name" value="Kringle-like"/>
</dbReference>
<dbReference type="GeneID" id="17274805"/>
<keyword evidence="4" id="KW-1185">Reference proteome</keyword>
<protein>
    <recommendedName>
        <fullName evidence="2">Kringle domain-containing protein</fullName>
    </recommendedName>
</protein>
<sequence>MALPSLLPWAPPPSLPPTPLRVTTEGCPCRKEWSNSYVLVTDYCGNPDNDVDEWCFVGCECQRDWQSPGGTWVTNYCGDPDGEGGGDWCYVTARSCQSRDWGYCGVATPQASRRAHHTAGLVAGNCDFDVDGVFTLNDAVHVAAHWSEMGQPPGVANCVGGNLDGRGDGFTLQDAIFVASVWAGQAKFVWDAVAR</sequence>
<dbReference type="KEGG" id="ehx:EMIHUDRAFT_233912"/>
<dbReference type="SUPFAM" id="SSF57440">
    <property type="entry name" value="Kringle-like"/>
    <property type="match status" value="1"/>
</dbReference>